<reference evidence="3 4" key="1">
    <citation type="submission" date="2018-10" db="EMBL/GenBank/DDBJ databases">
        <title>Propionibacterium australiense Genome Sequencing and Assembly.</title>
        <authorList>
            <person name="Bernier A.-M."/>
            <person name="Bernard K."/>
        </authorList>
    </citation>
    <scope>NUCLEOTIDE SEQUENCE [LARGE SCALE GENOMIC DNA]</scope>
    <source>
        <strain evidence="3 4">NML98A078</strain>
    </source>
</reference>
<proteinExistence type="predicted"/>
<dbReference type="PROSITE" id="PS51352">
    <property type="entry name" value="THIOREDOXIN_2"/>
    <property type="match status" value="1"/>
</dbReference>
<dbReference type="CDD" id="cd02947">
    <property type="entry name" value="TRX_family"/>
    <property type="match status" value="1"/>
</dbReference>
<evidence type="ECO:0000313" key="3">
    <source>
        <dbReference type="EMBL" id="RLP12245.1"/>
    </source>
</evidence>
<sequence>MRRRLPGPGQHPQSHPWGRGQRAHPARRADGVAAVSRITVTDFWAPWCAPCRKLTPALEALVSGYARDPRTAGHELALVKVNVDEQPQPDILHVPTIRVDVDGRLHAQLDQGITTGKIRRAITSALAEGGRE</sequence>
<dbReference type="EMBL" id="RCIW01000003">
    <property type="protein sequence ID" value="RLP12245.1"/>
    <property type="molecule type" value="Genomic_DNA"/>
</dbReference>
<dbReference type="SUPFAM" id="SSF52833">
    <property type="entry name" value="Thioredoxin-like"/>
    <property type="match status" value="1"/>
</dbReference>
<feature type="region of interest" description="Disordered" evidence="1">
    <location>
        <begin position="1"/>
        <end position="30"/>
    </location>
</feature>
<dbReference type="AlphaFoldDB" id="A0A8B3GHW7"/>
<dbReference type="InterPro" id="IPR017937">
    <property type="entry name" value="Thioredoxin_CS"/>
</dbReference>
<comment type="caution">
    <text evidence="3">The sequence shown here is derived from an EMBL/GenBank/DDBJ whole genome shotgun (WGS) entry which is preliminary data.</text>
</comment>
<gene>
    <name evidence="3" type="ORF">D7U36_03015</name>
</gene>
<name>A0A8B3GHW7_9ACTN</name>
<organism evidence="3 4">
    <name type="scientific">Propionibacterium australiense</name>
    <dbReference type="NCBI Taxonomy" id="119981"/>
    <lineage>
        <taxon>Bacteria</taxon>
        <taxon>Bacillati</taxon>
        <taxon>Actinomycetota</taxon>
        <taxon>Actinomycetes</taxon>
        <taxon>Propionibacteriales</taxon>
        <taxon>Propionibacteriaceae</taxon>
        <taxon>Propionibacterium</taxon>
    </lineage>
</organism>
<dbReference type="InterPro" id="IPR013766">
    <property type="entry name" value="Thioredoxin_domain"/>
</dbReference>
<evidence type="ECO:0000256" key="1">
    <source>
        <dbReference type="SAM" id="MobiDB-lite"/>
    </source>
</evidence>
<evidence type="ECO:0000259" key="2">
    <source>
        <dbReference type="PROSITE" id="PS51352"/>
    </source>
</evidence>
<dbReference type="PROSITE" id="PS00194">
    <property type="entry name" value="THIOREDOXIN_1"/>
    <property type="match status" value="1"/>
</dbReference>
<accession>A0A8B3GHW7</accession>
<dbReference type="OrthoDB" id="9790390at2"/>
<dbReference type="InterPro" id="IPR036249">
    <property type="entry name" value="Thioredoxin-like_sf"/>
</dbReference>
<feature type="domain" description="Thioredoxin" evidence="2">
    <location>
        <begin position="4"/>
        <end position="127"/>
    </location>
</feature>
<dbReference type="Pfam" id="PF00085">
    <property type="entry name" value="Thioredoxin"/>
    <property type="match status" value="1"/>
</dbReference>
<evidence type="ECO:0000313" key="4">
    <source>
        <dbReference type="Proteomes" id="UP000279336"/>
    </source>
</evidence>
<dbReference type="Proteomes" id="UP000279336">
    <property type="component" value="Unassembled WGS sequence"/>
</dbReference>
<protein>
    <submittedName>
        <fullName evidence="3">Thioredoxin</fullName>
    </submittedName>
</protein>
<dbReference type="Gene3D" id="3.40.30.10">
    <property type="entry name" value="Glutaredoxin"/>
    <property type="match status" value="1"/>
</dbReference>